<dbReference type="NCBIfam" id="NF028537">
    <property type="entry name" value="P_eth_NH2_trans"/>
    <property type="match status" value="1"/>
</dbReference>
<dbReference type="GO" id="GO:0016776">
    <property type="term" value="F:phosphotransferase activity, phosphate group as acceptor"/>
    <property type="evidence" value="ECO:0007669"/>
    <property type="project" value="TreeGrafter"/>
</dbReference>
<dbReference type="SUPFAM" id="SSF53649">
    <property type="entry name" value="Alkaline phosphatase-like"/>
    <property type="match status" value="1"/>
</dbReference>
<keyword evidence="6 8" id="KW-1133">Transmembrane helix</keyword>
<dbReference type="AlphaFoldDB" id="A0A2N5ESW8"/>
<gene>
    <name evidence="11" type="ORF">CYR34_00905</name>
</gene>
<keyword evidence="2" id="KW-1003">Cell membrane</keyword>
<feature type="domain" description="Sulfatase N-terminal" evidence="9">
    <location>
        <begin position="236"/>
        <end position="526"/>
    </location>
</feature>
<feature type="domain" description="Phosphoethanolamine transferase N-terminal" evidence="10">
    <location>
        <begin position="56"/>
        <end position="208"/>
    </location>
</feature>
<dbReference type="NCBIfam" id="NF008619">
    <property type="entry name" value="PRK11598.1"/>
    <property type="match status" value="1"/>
</dbReference>
<dbReference type="GO" id="GO:0009244">
    <property type="term" value="P:lipopolysaccharide core region biosynthetic process"/>
    <property type="evidence" value="ECO:0007669"/>
    <property type="project" value="TreeGrafter"/>
</dbReference>
<evidence type="ECO:0000256" key="1">
    <source>
        <dbReference type="ARBA" id="ARBA00004429"/>
    </source>
</evidence>
<evidence type="ECO:0000256" key="6">
    <source>
        <dbReference type="ARBA" id="ARBA00022989"/>
    </source>
</evidence>
<dbReference type="GO" id="GO:0005886">
    <property type="term" value="C:plasma membrane"/>
    <property type="evidence" value="ECO:0007669"/>
    <property type="project" value="UniProtKB-SubCell"/>
</dbReference>
<dbReference type="CDD" id="cd16017">
    <property type="entry name" value="LptA"/>
    <property type="match status" value="1"/>
</dbReference>
<dbReference type="InterPro" id="IPR012549">
    <property type="entry name" value="EptA-like_N"/>
</dbReference>
<dbReference type="InterPro" id="IPR000917">
    <property type="entry name" value="Sulfatase_N"/>
</dbReference>
<feature type="transmembrane region" description="Helical" evidence="8">
    <location>
        <begin position="152"/>
        <end position="174"/>
    </location>
</feature>
<sequence length="546" mass="61346">MRTLRSLHCNSLSFVLLTALAFLLFQNALFLHKAWSLITFSRLHDVLFALSLPLVLFLALNILFSLLALPYLRKPLAIVLLLCGAAANYFMFSYGVVIDGNMMQNAFETTPQEATALLTPQLLLWLLGAGVLPALVIGLVKVRNDRPWWYMLGLRAANILASGVVILLIAAFFYKDYASLFRNNRSIVKMLAPTSYVSGTIAFAHHRYFAENLPLIPIGTDAHKGPLILSQPKKTLVVLVVGETARAENFSLGGYEKPTNPRLAKEGVSYFRHATSCGTETAISVPCMFSNMPRRHYDAALASHQEGLLDVMKHAGIHVLWRENDGGCKGACDRVPHQDVTQLKLQEDCRGDLCRDGALLSRLDQYIDGLKEDSVVVLHQIGSHGPAYYQRYPAQFRTFTPTCDSNQIQDCDHEKLVNTYNNTLLYTDAMLDDTIKLLQQHSDKFNTVMVYLSDHGESLGENGMYLHGTPYLFAPSQQTHIPFLIWMSPQYEKSYGIDRRCLNRIAANDDISQDNLFPMMLGLMDVQTHEYQPDLDLIQRCRASHI</sequence>
<evidence type="ECO:0000256" key="5">
    <source>
        <dbReference type="ARBA" id="ARBA00022692"/>
    </source>
</evidence>
<feature type="transmembrane region" description="Helical" evidence="8">
    <location>
        <begin position="118"/>
        <end position="140"/>
    </location>
</feature>
<dbReference type="Gene3D" id="3.40.720.10">
    <property type="entry name" value="Alkaline Phosphatase, subunit A"/>
    <property type="match status" value="1"/>
</dbReference>
<evidence type="ECO:0000256" key="3">
    <source>
        <dbReference type="ARBA" id="ARBA00022519"/>
    </source>
</evidence>
<keyword evidence="3" id="KW-0997">Cell inner membrane</keyword>
<evidence type="ECO:0000259" key="9">
    <source>
        <dbReference type="Pfam" id="PF00884"/>
    </source>
</evidence>
<evidence type="ECO:0000313" key="12">
    <source>
        <dbReference type="Proteomes" id="UP000234626"/>
    </source>
</evidence>
<dbReference type="Pfam" id="PF00884">
    <property type="entry name" value="Sulfatase"/>
    <property type="match status" value="1"/>
</dbReference>
<dbReference type="OrthoDB" id="9786870at2"/>
<dbReference type="RefSeq" id="WP_101833733.1">
    <property type="nucleotide sequence ID" value="NZ_CP119395.1"/>
</dbReference>
<dbReference type="InterPro" id="IPR040423">
    <property type="entry name" value="PEA_transferase"/>
</dbReference>
<comment type="subcellular location">
    <subcellularLocation>
        <location evidence="1">Cell inner membrane</location>
        <topology evidence="1">Multi-pass membrane protein</topology>
    </subcellularLocation>
</comment>
<dbReference type="EMBL" id="PJZK01000001">
    <property type="protein sequence ID" value="PLR53192.1"/>
    <property type="molecule type" value="Genomic_DNA"/>
</dbReference>
<evidence type="ECO:0000256" key="7">
    <source>
        <dbReference type="ARBA" id="ARBA00023136"/>
    </source>
</evidence>
<organism evidence="11 12">
    <name type="scientific">Chimaeribacter arupi</name>
    <dbReference type="NCBI Taxonomy" id="2060066"/>
    <lineage>
        <taxon>Bacteria</taxon>
        <taxon>Pseudomonadati</taxon>
        <taxon>Pseudomonadota</taxon>
        <taxon>Gammaproteobacteria</taxon>
        <taxon>Enterobacterales</taxon>
        <taxon>Yersiniaceae</taxon>
        <taxon>Chimaeribacter</taxon>
    </lineage>
</organism>
<dbReference type="PANTHER" id="PTHR30443:SF0">
    <property type="entry name" value="PHOSPHOETHANOLAMINE TRANSFERASE EPTA"/>
    <property type="match status" value="1"/>
</dbReference>
<accession>A0A2N5ESW8</accession>
<proteinExistence type="predicted"/>
<keyword evidence="12" id="KW-1185">Reference proteome</keyword>
<evidence type="ECO:0000256" key="8">
    <source>
        <dbReference type="SAM" id="Phobius"/>
    </source>
</evidence>
<name>A0A2N5ESW8_9GAMM</name>
<comment type="caution">
    <text evidence="11">The sequence shown here is derived from an EMBL/GenBank/DDBJ whole genome shotgun (WGS) entry which is preliminary data.</text>
</comment>
<reference evidence="11 12" key="1">
    <citation type="submission" date="2017-12" db="EMBL/GenBank/DDBJ databases">
        <title>Characterization of six clinical isolates of Enterochimera gen. nov., a novel genus of the Yersiniaciae family and the three species Enterochimera arupensis sp. nov., Enterochimera coloradensis sp. nov, and Enterochimera californica sp. nov.</title>
        <authorList>
            <person name="Rossi A."/>
            <person name="Fisher M."/>
        </authorList>
    </citation>
    <scope>NUCLEOTIDE SEQUENCE [LARGE SCALE GENOMIC DNA]</scope>
    <source>
        <strain evidence="11 12">2016Iso1</strain>
    </source>
</reference>
<evidence type="ECO:0000256" key="4">
    <source>
        <dbReference type="ARBA" id="ARBA00022679"/>
    </source>
</evidence>
<dbReference type="Pfam" id="PF08019">
    <property type="entry name" value="EptA_B_N"/>
    <property type="match status" value="1"/>
</dbReference>
<keyword evidence="4 11" id="KW-0808">Transferase</keyword>
<keyword evidence="7 8" id="KW-0472">Membrane</keyword>
<protein>
    <submittedName>
        <fullName evidence="11">Phosphoethanolamine transferase EptA</fullName>
    </submittedName>
</protein>
<feature type="transmembrane region" description="Helical" evidence="8">
    <location>
        <begin position="76"/>
        <end position="98"/>
    </location>
</feature>
<evidence type="ECO:0000313" key="11">
    <source>
        <dbReference type="EMBL" id="PLR53192.1"/>
    </source>
</evidence>
<dbReference type="InterPro" id="IPR058130">
    <property type="entry name" value="PEA_transf_C"/>
</dbReference>
<evidence type="ECO:0000259" key="10">
    <source>
        <dbReference type="Pfam" id="PF08019"/>
    </source>
</evidence>
<keyword evidence="5 8" id="KW-0812">Transmembrane</keyword>
<dbReference type="InterPro" id="IPR017850">
    <property type="entry name" value="Alkaline_phosphatase_core_sf"/>
</dbReference>
<feature type="transmembrane region" description="Helical" evidence="8">
    <location>
        <begin position="46"/>
        <end position="69"/>
    </location>
</feature>
<evidence type="ECO:0000256" key="2">
    <source>
        <dbReference type="ARBA" id="ARBA00022475"/>
    </source>
</evidence>
<dbReference type="Proteomes" id="UP000234626">
    <property type="component" value="Unassembled WGS sequence"/>
</dbReference>
<dbReference type="PANTHER" id="PTHR30443">
    <property type="entry name" value="INNER MEMBRANE PROTEIN"/>
    <property type="match status" value="1"/>
</dbReference>